<feature type="compositionally biased region" description="Acidic residues" evidence="1">
    <location>
        <begin position="33"/>
        <end position="50"/>
    </location>
</feature>
<name>A0A6A2XBR7_HIBSY</name>
<organism evidence="2 3">
    <name type="scientific">Hibiscus syriacus</name>
    <name type="common">Rose of Sharon</name>
    <dbReference type="NCBI Taxonomy" id="106335"/>
    <lineage>
        <taxon>Eukaryota</taxon>
        <taxon>Viridiplantae</taxon>
        <taxon>Streptophyta</taxon>
        <taxon>Embryophyta</taxon>
        <taxon>Tracheophyta</taxon>
        <taxon>Spermatophyta</taxon>
        <taxon>Magnoliopsida</taxon>
        <taxon>eudicotyledons</taxon>
        <taxon>Gunneridae</taxon>
        <taxon>Pentapetalae</taxon>
        <taxon>rosids</taxon>
        <taxon>malvids</taxon>
        <taxon>Malvales</taxon>
        <taxon>Malvaceae</taxon>
        <taxon>Malvoideae</taxon>
        <taxon>Hibiscus</taxon>
    </lineage>
</organism>
<reference evidence="2" key="1">
    <citation type="submission" date="2019-09" db="EMBL/GenBank/DDBJ databases">
        <title>Draft genome information of white flower Hibiscus syriacus.</title>
        <authorList>
            <person name="Kim Y.-M."/>
        </authorList>
    </citation>
    <scope>NUCLEOTIDE SEQUENCE [LARGE SCALE GENOMIC DNA]</scope>
    <source>
        <strain evidence="2">YM2019G1</strain>
    </source>
</reference>
<comment type="caution">
    <text evidence="2">The sequence shown here is derived from an EMBL/GenBank/DDBJ whole genome shotgun (WGS) entry which is preliminary data.</text>
</comment>
<keyword evidence="3" id="KW-1185">Reference proteome</keyword>
<proteinExistence type="predicted"/>
<protein>
    <submittedName>
        <fullName evidence="2">Uncharacterized protein</fullName>
    </submittedName>
</protein>
<evidence type="ECO:0000313" key="3">
    <source>
        <dbReference type="Proteomes" id="UP000436088"/>
    </source>
</evidence>
<dbReference type="Proteomes" id="UP000436088">
    <property type="component" value="Unassembled WGS sequence"/>
</dbReference>
<feature type="region of interest" description="Disordered" evidence="1">
    <location>
        <begin position="29"/>
        <end position="50"/>
    </location>
</feature>
<accession>A0A6A2XBR7</accession>
<dbReference type="AlphaFoldDB" id="A0A6A2XBR7"/>
<dbReference type="EMBL" id="VEPZ02001775">
    <property type="protein sequence ID" value="KAE8655819.1"/>
    <property type="molecule type" value="Genomic_DNA"/>
</dbReference>
<sequence>MPRVSYAPNFYKDVDSLSDYDDDRCDLISDGRIEEEDTKYDLDQELEEED</sequence>
<gene>
    <name evidence="2" type="ORF">F3Y22_tig00117017pilonHSYRG00487</name>
</gene>
<evidence type="ECO:0000256" key="1">
    <source>
        <dbReference type="SAM" id="MobiDB-lite"/>
    </source>
</evidence>
<evidence type="ECO:0000313" key="2">
    <source>
        <dbReference type="EMBL" id="KAE8655819.1"/>
    </source>
</evidence>